<evidence type="ECO:0000256" key="2">
    <source>
        <dbReference type="ARBA" id="ARBA00022741"/>
    </source>
</evidence>
<dbReference type="SUPFAM" id="SSF52540">
    <property type="entry name" value="P-loop containing nucleoside triphosphate hydrolases"/>
    <property type="match status" value="1"/>
</dbReference>
<organism evidence="6 8">
    <name type="scientific">Paenibacillus odorifer</name>
    <dbReference type="NCBI Taxonomy" id="189426"/>
    <lineage>
        <taxon>Bacteria</taxon>
        <taxon>Bacillati</taxon>
        <taxon>Bacillota</taxon>
        <taxon>Bacilli</taxon>
        <taxon>Bacillales</taxon>
        <taxon>Paenibacillaceae</taxon>
        <taxon>Paenibacillus</taxon>
    </lineage>
</organism>
<dbReference type="EMBL" id="MPTW01000013">
    <property type="protein sequence ID" value="OME67014.1"/>
    <property type="molecule type" value="Genomic_DNA"/>
</dbReference>
<reference evidence="6 8" key="1">
    <citation type="submission" date="2016-11" db="EMBL/GenBank/DDBJ databases">
        <title>Paenibacillus species isolates.</title>
        <authorList>
            <person name="Beno S.M."/>
        </authorList>
    </citation>
    <scope>NUCLEOTIDE SEQUENCE [LARGE SCALE GENOMIC DNA]</scope>
    <source>
        <strain evidence="6 8">FSL H7-0443</strain>
        <strain evidence="5 7">FSL R5-0923</strain>
    </source>
</reference>
<dbReference type="RefSeq" id="WP_076285825.1">
    <property type="nucleotide sequence ID" value="NZ_MPTD01000005.1"/>
</dbReference>
<gene>
    <name evidence="5" type="ORF">BSK51_09420</name>
    <name evidence="6" type="ORF">BSK65_21240</name>
</gene>
<dbReference type="InterPro" id="IPR027417">
    <property type="entry name" value="P-loop_NTPase"/>
</dbReference>
<sequence>MIQVNQMVKNYGFKKVLNGVSFTAAKGEITCLIGINGAGKSTVLKSIMGLTPYKGEVLIDNASLIPSMYEKMTFIPDSLTMPSNMRIADCFSFMADFYRNWNAERAEELLKFFQLSSKDRVSSLSKGMAAKLNLLLGLALDCDYILMDEPFSGIDMFSREQITDVFTSELIEDRGVIITTHEINDIEHLIDKVVLLQHGKVEREFYCEEVREQEGKSITDVMREVYMK</sequence>
<accession>A0A1R0ZCR9</accession>
<keyword evidence="2" id="KW-0547">Nucleotide-binding</keyword>
<dbReference type="InterPro" id="IPR017871">
    <property type="entry name" value="ABC_transporter-like_CS"/>
</dbReference>
<evidence type="ECO:0000313" key="6">
    <source>
        <dbReference type="EMBL" id="OME67014.1"/>
    </source>
</evidence>
<dbReference type="Pfam" id="PF00005">
    <property type="entry name" value="ABC_tran"/>
    <property type="match status" value="1"/>
</dbReference>
<dbReference type="Proteomes" id="UP000187425">
    <property type="component" value="Unassembled WGS sequence"/>
</dbReference>
<evidence type="ECO:0000256" key="1">
    <source>
        <dbReference type="ARBA" id="ARBA00022448"/>
    </source>
</evidence>
<dbReference type="InterPro" id="IPR003593">
    <property type="entry name" value="AAA+_ATPase"/>
</dbReference>
<dbReference type="Gene3D" id="3.40.50.300">
    <property type="entry name" value="P-loop containing nucleotide triphosphate hydrolases"/>
    <property type="match status" value="1"/>
</dbReference>
<dbReference type="InterPro" id="IPR003439">
    <property type="entry name" value="ABC_transporter-like_ATP-bd"/>
</dbReference>
<name>A0A1R0ZCR9_9BACL</name>
<evidence type="ECO:0000256" key="3">
    <source>
        <dbReference type="ARBA" id="ARBA00022840"/>
    </source>
</evidence>
<dbReference type="SMART" id="SM00382">
    <property type="entry name" value="AAA"/>
    <property type="match status" value="1"/>
</dbReference>
<dbReference type="Proteomes" id="UP000187313">
    <property type="component" value="Unassembled WGS sequence"/>
</dbReference>
<protein>
    <submittedName>
        <fullName evidence="6">Multidrug ABC transporter ATP-binding protein</fullName>
    </submittedName>
</protein>
<comment type="caution">
    <text evidence="6">The sequence shown here is derived from an EMBL/GenBank/DDBJ whole genome shotgun (WGS) entry which is preliminary data.</text>
</comment>
<dbReference type="EMBL" id="MPTD01000005">
    <property type="protein sequence ID" value="OMD53371.1"/>
    <property type="molecule type" value="Genomic_DNA"/>
</dbReference>
<dbReference type="PROSITE" id="PS00211">
    <property type="entry name" value="ABC_TRANSPORTER_1"/>
    <property type="match status" value="1"/>
</dbReference>
<evidence type="ECO:0000313" key="7">
    <source>
        <dbReference type="Proteomes" id="UP000187313"/>
    </source>
</evidence>
<evidence type="ECO:0000313" key="5">
    <source>
        <dbReference type="EMBL" id="OMD53371.1"/>
    </source>
</evidence>
<keyword evidence="3 6" id="KW-0067">ATP-binding</keyword>
<dbReference type="InterPro" id="IPR051782">
    <property type="entry name" value="ABC_Transporter_VariousFunc"/>
</dbReference>
<proteinExistence type="predicted"/>
<evidence type="ECO:0000259" key="4">
    <source>
        <dbReference type="PROSITE" id="PS50893"/>
    </source>
</evidence>
<dbReference type="PROSITE" id="PS50893">
    <property type="entry name" value="ABC_TRANSPORTER_2"/>
    <property type="match status" value="1"/>
</dbReference>
<evidence type="ECO:0000313" key="8">
    <source>
        <dbReference type="Proteomes" id="UP000187425"/>
    </source>
</evidence>
<dbReference type="GO" id="GO:0016887">
    <property type="term" value="F:ATP hydrolysis activity"/>
    <property type="evidence" value="ECO:0007669"/>
    <property type="project" value="InterPro"/>
</dbReference>
<dbReference type="PANTHER" id="PTHR42939:SF1">
    <property type="entry name" value="ABC TRANSPORTER ATP-BINDING PROTEIN ALBC-RELATED"/>
    <property type="match status" value="1"/>
</dbReference>
<dbReference type="OrthoDB" id="9804819at2"/>
<keyword evidence="7" id="KW-1185">Reference proteome</keyword>
<dbReference type="GO" id="GO:0005524">
    <property type="term" value="F:ATP binding"/>
    <property type="evidence" value="ECO:0007669"/>
    <property type="project" value="UniProtKB-KW"/>
</dbReference>
<dbReference type="PANTHER" id="PTHR42939">
    <property type="entry name" value="ABC TRANSPORTER ATP-BINDING PROTEIN ALBC-RELATED"/>
    <property type="match status" value="1"/>
</dbReference>
<feature type="domain" description="ABC transporter" evidence="4">
    <location>
        <begin position="2"/>
        <end position="223"/>
    </location>
</feature>
<dbReference type="AlphaFoldDB" id="A0A1R0ZCR9"/>
<keyword evidence="1" id="KW-0813">Transport</keyword>